<feature type="compositionally biased region" description="Polar residues" evidence="1">
    <location>
        <begin position="76"/>
        <end position="89"/>
    </location>
</feature>
<name>E2AC56_CAMFO</name>
<evidence type="ECO:0000313" key="2">
    <source>
        <dbReference type="EMBL" id="EFN68983.1"/>
    </source>
</evidence>
<dbReference type="Proteomes" id="UP000000311">
    <property type="component" value="Unassembled WGS sequence"/>
</dbReference>
<proteinExistence type="predicted"/>
<evidence type="ECO:0000256" key="1">
    <source>
        <dbReference type="SAM" id="MobiDB-lite"/>
    </source>
</evidence>
<sequence length="117" mass="13580">MIMKFMKLIIDTIIHGYALHSIYGWSLHLLGAFWNSVANLLLHKGTRRYNTRSNDRTRQSPFALPTTEEDDPRPLTRNQGLHPCSTSEATRNYKELRKLLEEDMKTISSEKHPNTVL</sequence>
<dbReference type="OMA" id="GTRRYNT"/>
<organism evidence="3">
    <name type="scientific">Camponotus floridanus</name>
    <name type="common">Florida carpenter ant</name>
    <dbReference type="NCBI Taxonomy" id="104421"/>
    <lineage>
        <taxon>Eukaryota</taxon>
        <taxon>Metazoa</taxon>
        <taxon>Ecdysozoa</taxon>
        <taxon>Arthropoda</taxon>
        <taxon>Hexapoda</taxon>
        <taxon>Insecta</taxon>
        <taxon>Pterygota</taxon>
        <taxon>Neoptera</taxon>
        <taxon>Endopterygota</taxon>
        <taxon>Hymenoptera</taxon>
        <taxon>Apocrita</taxon>
        <taxon>Aculeata</taxon>
        <taxon>Formicoidea</taxon>
        <taxon>Formicidae</taxon>
        <taxon>Formicinae</taxon>
        <taxon>Camponotus</taxon>
    </lineage>
</organism>
<protein>
    <submittedName>
        <fullName evidence="2">Uncharacterized protein</fullName>
    </submittedName>
</protein>
<feature type="region of interest" description="Disordered" evidence="1">
    <location>
        <begin position="48"/>
        <end position="89"/>
    </location>
</feature>
<reference evidence="2 3" key="1">
    <citation type="journal article" date="2010" name="Science">
        <title>Genomic comparison of the ants Camponotus floridanus and Harpegnathos saltator.</title>
        <authorList>
            <person name="Bonasio R."/>
            <person name="Zhang G."/>
            <person name="Ye C."/>
            <person name="Mutti N.S."/>
            <person name="Fang X."/>
            <person name="Qin N."/>
            <person name="Donahue G."/>
            <person name="Yang P."/>
            <person name="Li Q."/>
            <person name="Li C."/>
            <person name="Zhang P."/>
            <person name="Huang Z."/>
            <person name="Berger S.L."/>
            <person name="Reinberg D."/>
            <person name="Wang J."/>
            <person name="Liebig J."/>
        </authorList>
    </citation>
    <scope>NUCLEOTIDE SEQUENCE [LARGE SCALE GENOMIC DNA]</scope>
    <source>
        <strain evidence="3">C129</strain>
    </source>
</reference>
<keyword evidence="3" id="KW-1185">Reference proteome</keyword>
<dbReference type="AlphaFoldDB" id="E2AC56"/>
<gene>
    <name evidence="2" type="ORF">EAG_15362</name>
</gene>
<dbReference type="Pfam" id="PF24664">
    <property type="entry name" value="Monjiviricetes_fusion"/>
    <property type="match status" value="1"/>
</dbReference>
<dbReference type="EMBL" id="GL438415">
    <property type="protein sequence ID" value="EFN68983.1"/>
    <property type="molecule type" value="Genomic_DNA"/>
</dbReference>
<accession>E2AC56</accession>
<evidence type="ECO:0000313" key="3">
    <source>
        <dbReference type="Proteomes" id="UP000000311"/>
    </source>
</evidence>
<dbReference type="InParanoid" id="E2AC56"/>